<dbReference type="AlphaFoldDB" id="A0A3M7Q2C2"/>
<sequence length="138" mass="16142">MSSSVNTTILPSQYQTDSGFFSEIDSQILNSKFLSERREINDVKRQKKVKELNPESEFSQKINGEKPESILKRINEKLETINWREELTIHEYKINTDINPEVLIKNSRQQIEYIQELAIRYLRPPTPPAPGEIIINQL</sequence>
<keyword evidence="2" id="KW-1185">Reference proteome</keyword>
<gene>
    <name evidence="1" type="ORF">BpHYR1_048826</name>
</gene>
<proteinExistence type="predicted"/>
<evidence type="ECO:0000313" key="2">
    <source>
        <dbReference type="Proteomes" id="UP000276133"/>
    </source>
</evidence>
<accession>A0A3M7Q2C2</accession>
<feature type="non-terminal residue" evidence="1">
    <location>
        <position position="138"/>
    </location>
</feature>
<protein>
    <submittedName>
        <fullName evidence="1">Uncharacterized protein</fullName>
    </submittedName>
</protein>
<organism evidence="1 2">
    <name type="scientific">Brachionus plicatilis</name>
    <name type="common">Marine rotifer</name>
    <name type="synonym">Brachionus muelleri</name>
    <dbReference type="NCBI Taxonomy" id="10195"/>
    <lineage>
        <taxon>Eukaryota</taxon>
        <taxon>Metazoa</taxon>
        <taxon>Spiralia</taxon>
        <taxon>Gnathifera</taxon>
        <taxon>Rotifera</taxon>
        <taxon>Eurotatoria</taxon>
        <taxon>Monogononta</taxon>
        <taxon>Pseudotrocha</taxon>
        <taxon>Ploima</taxon>
        <taxon>Brachionidae</taxon>
        <taxon>Brachionus</taxon>
    </lineage>
</organism>
<name>A0A3M7Q2C2_BRAPC</name>
<dbReference type="Proteomes" id="UP000276133">
    <property type="component" value="Unassembled WGS sequence"/>
</dbReference>
<dbReference type="EMBL" id="REGN01007669">
    <property type="protein sequence ID" value="RNA05580.1"/>
    <property type="molecule type" value="Genomic_DNA"/>
</dbReference>
<reference evidence="1 2" key="1">
    <citation type="journal article" date="2018" name="Sci. Rep.">
        <title>Genomic signatures of local adaptation to the degree of environmental predictability in rotifers.</title>
        <authorList>
            <person name="Franch-Gras L."/>
            <person name="Hahn C."/>
            <person name="Garcia-Roger E.M."/>
            <person name="Carmona M.J."/>
            <person name="Serra M."/>
            <person name="Gomez A."/>
        </authorList>
    </citation>
    <scope>NUCLEOTIDE SEQUENCE [LARGE SCALE GENOMIC DNA]</scope>
    <source>
        <strain evidence="1">HYR1</strain>
    </source>
</reference>
<evidence type="ECO:0000313" key="1">
    <source>
        <dbReference type="EMBL" id="RNA05580.1"/>
    </source>
</evidence>
<comment type="caution">
    <text evidence="1">The sequence shown here is derived from an EMBL/GenBank/DDBJ whole genome shotgun (WGS) entry which is preliminary data.</text>
</comment>